<accession>A0A0C9UQA1</accession>
<dbReference type="PANTHER" id="PTHR43827">
    <property type="entry name" value="2,5-DIKETO-D-GLUCONIC ACID REDUCTASE"/>
    <property type="match status" value="1"/>
</dbReference>
<dbReference type="InterPro" id="IPR044494">
    <property type="entry name" value="AKR3C2/3"/>
</dbReference>
<evidence type="ECO:0000256" key="2">
    <source>
        <dbReference type="ARBA" id="ARBA00022857"/>
    </source>
</evidence>
<gene>
    <name evidence="8" type="ORF">M422DRAFT_236025</name>
</gene>
<evidence type="ECO:0000256" key="6">
    <source>
        <dbReference type="PIRSR" id="PIRSR000097-3"/>
    </source>
</evidence>
<evidence type="ECO:0000256" key="1">
    <source>
        <dbReference type="ARBA" id="ARBA00007905"/>
    </source>
</evidence>
<dbReference type="InterPro" id="IPR020471">
    <property type="entry name" value="AKR"/>
</dbReference>
<keyword evidence="2" id="KW-0521">NADP</keyword>
<sequence length="297" mass="32376">MPFSTTPLNDGNKIPQIAFGTGSVNKGKDMTDQVEQAIEAGFSHIDTAHYYANEYSVGNAIRESGLKREDIYITTKFFSGISIEDSAQKSLEELGTSYLDLYLVHFPEVLGDDVARSWAKFEKIKADGIARSIGVSNHYVKDLQKLLENAKVVPAVNQIAFHPYNYETNKPTLELCAKHGIVVEGFSPLTSITKFPGGPVDKPVQAAADRLGITPAQVLLAWVKSKGVVIVTTSSKRERLDEYMAVGDLPELLPEEIAAIEEAGAQGPPSTLLQLDKKRILPLAGLSAIALFLRYAL</sequence>
<dbReference type="PRINTS" id="PR00069">
    <property type="entry name" value="ALDKETRDTASE"/>
</dbReference>
<keyword evidence="3" id="KW-0560">Oxidoreductase</keyword>
<evidence type="ECO:0000256" key="4">
    <source>
        <dbReference type="PIRSR" id="PIRSR000097-1"/>
    </source>
</evidence>
<dbReference type="GO" id="GO:0016652">
    <property type="term" value="F:oxidoreductase activity, acting on NAD(P)H as acceptor"/>
    <property type="evidence" value="ECO:0007669"/>
    <property type="project" value="InterPro"/>
</dbReference>
<dbReference type="HOGENOM" id="CLU_023205_0_3_1"/>
<comment type="similarity">
    <text evidence="1">Belongs to the aldo/keto reductase family.</text>
</comment>
<keyword evidence="9" id="KW-1185">Reference proteome</keyword>
<dbReference type="AlphaFoldDB" id="A0A0C9UQA1"/>
<dbReference type="InterPro" id="IPR036812">
    <property type="entry name" value="NAD(P)_OxRdtase_dom_sf"/>
</dbReference>
<proteinExistence type="inferred from homology"/>
<dbReference type="PANTHER" id="PTHR43827:SF3">
    <property type="entry name" value="NADP-DEPENDENT OXIDOREDUCTASE DOMAIN-CONTAINING PROTEIN"/>
    <property type="match status" value="1"/>
</dbReference>
<evidence type="ECO:0000259" key="7">
    <source>
        <dbReference type="Pfam" id="PF00248"/>
    </source>
</evidence>
<organism evidence="8 9">
    <name type="scientific">Sphaerobolus stellatus (strain SS14)</name>
    <dbReference type="NCBI Taxonomy" id="990650"/>
    <lineage>
        <taxon>Eukaryota</taxon>
        <taxon>Fungi</taxon>
        <taxon>Dikarya</taxon>
        <taxon>Basidiomycota</taxon>
        <taxon>Agaricomycotina</taxon>
        <taxon>Agaricomycetes</taxon>
        <taxon>Phallomycetidae</taxon>
        <taxon>Geastrales</taxon>
        <taxon>Sphaerobolaceae</taxon>
        <taxon>Sphaerobolus</taxon>
    </lineage>
</organism>
<dbReference type="Gene3D" id="3.20.20.100">
    <property type="entry name" value="NADP-dependent oxidoreductase domain"/>
    <property type="match status" value="1"/>
</dbReference>
<dbReference type="Proteomes" id="UP000054279">
    <property type="component" value="Unassembled WGS sequence"/>
</dbReference>
<evidence type="ECO:0000313" key="8">
    <source>
        <dbReference type="EMBL" id="KIJ27525.1"/>
    </source>
</evidence>
<dbReference type="SUPFAM" id="SSF51430">
    <property type="entry name" value="NAD(P)-linked oxidoreductase"/>
    <property type="match status" value="1"/>
</dbReference>
<feature type="domain" description="NADP-dependent oxidoreductase" evidence="7">
    <location>
        <begin position="17"/>
        <end position="263"/>
    </location>
</feature>
<name>A0A0C9UQA1_SPHS4</name>
<dbReference type="OrthoDB" id="416253at2759"/>
<protein>
    <recommendedName>
        <fullName evidence="7">NADP-dependent oxidoreductase domain-containing protein</fullName>
    </recommendedName>
</protein>
<reference evidence="8 9" key="1">
    <citation type="submission" date="2014-06" db="EMBL/GenBank/DDBJ databases">
        <title>Evolutionary Origins and Diversification of the Mycorrhizal Mutualists.</title>
        <authorList>
            <consortium name="DOE Joint Genome Institute"/>
            <consortium name="Mycorrhizal Genomics Consortium"/>
            <person name="Kohler A."/>
            <person name="Kuo A."/>
            <person name="Nagy L.G."/>
            <person name="Floudas D."/>
            <person name="Copeland A."/>
            <person name="Barry K.W."/>
            <person name="Cichocki N."/>
            <person name="Veneault-Fourrey C."/>
            <person name="LaButti K."/>
            <person name="Lindquist E.A."/>
            <person name="Lipzen A."/>
            <person name="Lundell T."/>
            <person name="Morin E."/>
            <person name="Murat C."/>
            <person name="Riley R."/>
            <person name="Ohm R."/>
            <person name="Sun H."/>
            <person name="Tunlid A."/>
            <person name="Henrissat B."/>
            <person name="Grigoriev I.V."/>
            <person name="Hibbett D.S."/>
            <person name="Martin F."/>
        </authorList>
    </citation>
    <scope>NUCLEOTIDE SEQUENCE [LARGE SCALE GENOMIC DNA]</scope>
    <source>
        <strain evidence="8 9">SS14</strain>
    </source>
</reference>
<dbReference type="InterPro" id="IPR023210">
    <property type="entry name" value="NADP_OxRdtase_dom"/>
</dbReference>
<dbReference type="GO" id="GO:0016616">
    <property type="term" value="F:oxidoreductase activity, acting on the CH-OH group of donors, NAD or NADP as acceptor"/>
    <property type="evidence" value="ECO:0007669"/>
    <property type="project" value="UniProtKB-ARBA"/>
</dbReference>
<dbReference type="EMBL" id="KN837332">
    <property type="protein sequence ID" value="KIJ27525.1"/>
    <property type="molecule type" value="Genomic_DNA"/>
</dbReference>
<dbReference type="PIRSF" id="PIRSF000097">
    <property type="entry name" value="AKR"/>
    <property type="match status" value="1"/>
</dbReference>
<evidence type="ECO:0000313" key="9">
    <source>
        <dbReference type="Proteomes" id="UP000054279"/>
    </source>
</evidence>
<dbReference type="CDD" id="cd19120">
    <property type="entry name" value="AKR_AKR3C2-3"/>
    <property type="match status" value="1"/>
</dbReference>
<feature type="active site" description="Proton donor" evidence="4">
    <location>
        <position position="51"/>
    </location>
</feature>
<feature type="binding site" evidence="5">
    <location>
        <position position="105"/>
    </location>
    <ligand>
        <name>substrate</name>
    </ligand>
</feature>
<dbReference type="Pfam" id="PF00248">
    <property type="entry name" value="Aldo_ket_red"/>
    <property type="match status" value="1"/>
</dbReference>
<evidence type="ECO:0000256" key="3">
    <source>
        <dbReference type="ARBA" id="ARBA00023002"/>
    </source>
</evidence>
<dbReference type="FunFam" id="3.20.20.100:FF:000002">
    <property type="entry name" value="2,5-diketo-D-gluconic acid reductase A"/>
    <property type="match status" value="1"/>
</dbReference>
<evidence type="ECO:0000256" key="5">
    <source>
        <dbReference type="PIRSR" id="PIRSR000097-2"/>
    </source>
</evidence>
<feature type="site" description="Lowers pKa of active site Tyr" evidence="6">
    <location>
        <position position="76"/>
    </location>
</feature>